<keyword evidence="1" id="KW-0812">Transmembrane</keyword>
<organism evidence="2 3">
    <name type="scientific">Marinospirillum insulare</name>
    <dbReference type="NCBI Taxonomy" id="217169"/>
    <lineage>
        <taxon>Bacteria</taxon>
        <taxon>Pseudomonadati</taxon>
        <taxon>Pseudomonadota</taxon>
        <taxon>Gammaproteobacteria</taxon>
        <taxon>Oceanospirillales</taxon>
        <taxon>Oceanospirillaceae</taxon>
        <taxon>Marinospirillum</taxon>
    </lineage>
</organism>
<reference evidence="3" key="1">
    <citation type="journal article" date="2019" name="Int. J. Syst. Evol. Microbiol.">
        <title>The Global Catalogue of Microorganisms (GCM) 10K type strain sequencing project: providing services to taxonomists for standard genome sequencing and annotation.</title>
        <authorList>
            <consortium name="The Broad Institute Genomics Platform"/>
            <consortium name="The Broad Institute Genome Sequencing Center for Infectious Disease"/>
            <person name="Wu L."/>
            <person name="Ma J."/>
        </authorList>
    </citation>
    <scope>NUCLEOTIDE SEQUENCE [LARGE SCALE GENOMIC DNA]</scope>
    <source>
        <strain evidence="3">NBRC 100033</strain>
    </source>
</reference>
<accession>A0ABQ5ZRP3</accession>
<dbReference type="Proteomes" id="UP001156682">
    <property type="component" value="Unassembled WGS sequence"/>
</dbReference>
<keyword evidence="1" id="KW-0472">Membrane</keyword>
<dbReference type="EMBL" id="BSOR01000001">
    <property type="protein sequence ID" value="GLR62644.1"/>
    <property type="molecule type" value="Genomic_DNA"/>
</dbReference>
<comment type="caution">
    <text evidence="2">The sequence shown here is derived from an EMBL/GenBank/DDBJ whole genome shotgun (WGS) entry which is preliminary data.</text>
</comment>
<proteinExistence type="predicted"/>
<name>A0ABQ5ZRP3_9GAMM</name>
<keyword evidence="3" id="KW-1185">Reference proteome</keyword>
<protein>
    <submittedName>
        <fullName evidence="2">Uncharacterized protein</fullName>
    </submittedName>
</protein>
<gene>
    <name evidence="2" type="ORF">GCM10007878_00790</name>
</gene>
<feature type="transmembrane region" description="Helical" evidence="1">
    <location>
        <begin position="31"/>
        <end position="50"/>
    </location>
</feature>
<evidence type="ECO:0000313" key="3">
    <source>
        <dbReference type="Proteomes" id="UP001156682"/>
    </source>
</evidence>
<keyword evidence="1" id="KW-1133">Transmembrane helix</keyword>
<evidence type="ECO:0000313" key="2">
    <source>
        <dbReference type="EMBL" id="GLR62644.1"/>
    </source>
</evidence>
<sequence>MYWFTLIIPVISAHFLAKYLSKIANVSNQNFYGEAMAILVTIQYLSFFIGKII</sequence>
<evidence type="ECO:0000256" key="1">
    <source>
        <dbReference type="SAM" id="Phobius"/>
    </source>
</evidence>